<evidence type="ECO:0000259" key="1">
    <source>
        <dbReference type="Pfam" id="PF05239"/>
    </source>
</evidence>
<protein>
    <submittedName>
        <fullName evidence="2">Sporulation protein, YlmC/YmxH family</fullName>
    </submittedName>
</protein>
<dbReference type="InterPro" id="IPR027275">
    <property type="entry name" value="PRC-brl_dom"/>
</dbReference>
<keyword evidence="3" id="KW-1185">Reference proteome</keyword>
<dbReference type="InterPro" id="IPR014238">
    <property type="entry name" value="Spore_YlmC/YmxH"/>
</dbReference>
<reference evidence="3" key="1">
    <citation type="submission" date="2016-11" db="EMBL/GenBank/DDBJ databases">
        <authorList>
            <person name="Varghese N."/>
            <person name="Submissions S."/>
        </authorList>
    </citation>
    <scope>NUCLEOTIDE SEQUENCE [LARGE SCALE GENOMIC DNA]</scope>
    <source>
        <strain evidence="3">DSM 11792</strain>
    </source>
</reference>
<dbReference type="Proteomes" id="UP000184196">
    <property type="component" value="Unassembled WGS sequence"/>
</dbReference>
<accession>A0A1M4UN30</accession>
<proteinExistence type="predicted"/>
<dbReference type="PANTHER" id="PTHR40061">
    <property type="entry name" value="SPORULATION PROTEIN YLMC-RELATED"/>
    <property type="match status" value="1"/>
</dbReference>
<dbReference type="PANTHER" id="PTHR40061:SF1">
    <property type="entry name" value="SPORULATION PROTEIN YLMC-RELATED"/>
    <property type="match status" value="1"/>
</dbReference>
<dbReference type="SUPFAM" id="SSF50346">
    <property type="entry name" value="PRC-barrel domain"/>
    <property type="match status" value="1"/>
</dbReference>
<sequence length="90" mass="10100">MVRLTELAGKEIVNIYDGARLGVVGESDLTIDIETGQVQSIIVPRRGNPLGFWLDRQSLVIPWESVRKIGSEVIIVDLDQAHLSLRRYTL</sequence>
<dbReference type="EMBL" id="FQUW01000007">
    <property type="protein sequence ID" value="SHE58126.1"/>
    <property type="molecule type" value="Genomic_DNA"/>
</dbReference>
<name>A0A1M4UN30_9FIRM</name>
<evidence type="ECO:0000313" key="2">
    <source>
        <dbReference type="EMBL" id="SHE58126.1"/>
    </source>
</evidence>
<dbReference type="AlphaFoldDB" id="A0A1M4UN30"/>
<dbReference type="InterPro" id="IPR011033">
    <property type="entry name" value="PRC_barrel-like_sf"/>
</dbReference>
<gene>
    <name evidence="2" type="ORF">SAMN02745218_00518</name>
</gene>
<dbReference type="NCBIfam" id="TIGR02888">
    <property type="entry name" value="spore_YlmC_YmxH"/>
    <property type="match status" value="1"/>
</dbReference>
<feature type="domain" description="PRC-barrel" evidence="1">
    <location>
        <begin position="2"/>
        <end position="81"/>
    </location>
</feature>
<dbReference type="Pfam" id="PF05239">
    <property type="entry name" value="PRC"/>
    <property type="match status" value="1"/>
</dbReference>
<organism evidence="2 3">
    <name type="scientific">Desulfofundulus australicus DSM 11792</name>
    <dbReference type="NCBI Taxonomy" id="1121425"/>
    <lineage>
        <taxon>Bacteria</taxon>
        <taxon>Bacillati</taxon>
        <taxon>Bacillota</taxon>
        <taxon>Clostridia</taxon>
        <taxon>Eubacteriales</taxon>
        <taxon>Peptococcaceae</taxon>
        <taxon>Desulfofundulus</taxon>
    </lineage>
</organism>
<evidence type="ECO:0000313" key="3">
    <source>
        <dbReference type="Proteomes" id="UP000184196"/>
    </source>
</evidence>
<dbReference type="Gene3D" id="2.30.30.240">
    <property type="entry name" value="PRC-barrel domain"/>
    <property type="match status" value="1"/>
</dbReference>